<sequence length="93" mass="10739">MIEKAVNKMAEAREVPPVSGSNRMEDQVVFGDAYVLGINLENTLWLAEGDKRRIKEFVSEAMQAIREARNPCRWWEFACKKRLRTPLVEKTGE</sequence>
<feature type="compositionally biased region" description="Basic and acidic residues" evidence="1">
    <location>
        <begin position="1"/>
        <end position="14"/>
    </location>
</feature>
<keyword evidence="3" id="KW-1185">Reference proteome</keyword>
<dbReference type="EMBL" id="MG189906">
    <property type="protein sequence ID" value="ATS92380.1"/>
    <property type="molecule type" value="Genomic_DNA"/>
</dbReference>
<organism evidence="2 3">
    <name type="scientific">Stenotrophomonas phage vB_SmaS_DLP_5</name>
    <dbReference type="NCBI Taxonomy" id="2044561"/>
    <lineage>
        <taxon>Viruses</taxon>
        <taxon>Duplodnaviria</taxon>
        <taxon>Heunggongvirae</taxon>
        <taxon>Uroviricota</taxon>
        <taxon>Caudoviricetes</taxon>
        <taxon>Delepquintavirus</taxon>
        <taxon>Delepquintavirus DLP5</taxon>
    </lineage>
</organism>
<evidence type="ECO:0000313" key="3">
    <source>
        <dbReference type="Proteomes" id="UP000241675"/>
    </source>
</evidence>
<feature type="region of interest" description="Disordered" evidence="1">
    <location>
        <begin position="1"/>
        <end position="20"/>
    </location>
</feature>
<evidence type="ECO:0000313" key="2">
    <source>
        <dbReference type="EMBL" id="ATS92380.1"/>
    </source>
</evidence>
<reference evidence="2 3" key="2">
    <citation type="submission" date="2017-11" db="EMBL/GenBank/DDBJ databases">
        <title>Lysogenic conversion of Stenotrophomonas maltophilia by temperate phage DLP4.</title>
        <authorList>
            <person name="Dennis J."/>
            <person name="Stothard P."/>
        </authorList>
    </citation>
    <scope>NUCLEOTIDE SEQUENCE [LARGE SCALE GENOMIC DNA]</scope>
</reference>
<name>A0A2D2W2W0_9CAUD</name>
<reference evidence="3" key="1">
    <citation type="submission" date="2017-10" db="EMBL/GenBank/DDBJ databases">
        <authorList>
            <person name="Peters D.L."/>
        </authorList>
    </citation>
    <scope>NUCLEOTIDE SEQUENCE [LARGE SCALE GENOMIC DNA]</scope>
</reference>
<proteinExistence type="predicted"/>
<dbReference type="Proteomes" id="UP000241675">
    <property type="component" value="Segment"/>
</dbReference>
<accession>A0A2D2W2W0</accession>
<gene>
    <name evidence="2" type="ORF">DLP05_036</name>
</gene>
<protein>
    <submittedName>
        <fullName evidence="2">Uncharacterized protein</fullName>
    </submittedName>
</protein>
<evidence type="ECO:0000256" key="1">
    <source>
        <dbReference type="SAM" id="MobiDB-lite"/>
    </source>
</evidence>